<comment type="caution">
    <text evidence="1">The sequence shown here is derived from an EMBL/GenBank/DDBJ whole genome shotgun (WGS) entry which is preliminary data.</text>
</comment>
<dbReference type="Gramene" id="KVH92009">
    <property type="protein sequence ID" value="KVH92009"/>
    <property type="gene ID" value="Ccrd_005962"/>
</dbReference>
<reference evidence="1 2" key="1">
    <citation type="journal article" date="2016" name="Sci. Rep.">
        <title>The genome sequence of the outbreeding globe artichoke constructed de novo incorporating a phase-aware low-pass sequencing strategy of F1 progeny.</title>
        <authorList>
            <person name="Scaglione D."/>
            <person name="Reyes-Chin-Wo S."/>
            <person name="Acquadro A."/>
            <person name="Froenicke L."/>
            <person name="Portis E."/>
            <person name="Beitel C."/>
            <person name="Tirone M."/>
            <person name="Mauro R."/>
            <person name="Lo Monaco A."/>
            <person name="Mauromicale G."/>
            <person name="Faccioli P."/>
            <person name="Cattivelli L."/>
            <person name="Rieseberg L."/>
            <person name="Michelmore R."/>
            <person name="Lanteri S."/>
        </authorList>
    </citation>
    <scope>NUCLEOTIDE SEQUENCE [LARGE SCALE GENOMIC DNA]</scope>
    <source>
        <strain evidence="1">2C</strain>
    </source>
</reference>
<dbReference type="AlphaFoldDB" id="A0A103XK04"/>
<organism evidence="1 2">
    <name type="scientific">Cynara cardunculus var. scolymus</name>
    <name type="common">Globe artichoke</name>
    <name type="synonym">Cynara scolymus</name>
    <dbReference type="NCBI Taxonomy" id="59895"/>
    <lineage>
        <taxon>Eukaryota</taxon>
        <taxon>Viridiplantae</taxon>
        <taxon>Streptophyta</taxon>
        <taxon>Embryophyta</taxon>
        <taxon>Tracheophyta</taxon>
        <taxon>Spermatophyta</taxon>
        <taxon>Magnoliopsida</taxon>
        <taxon>eudicotyledons</taxon>
        <taxon>Gunneridae</taxon>
        <taxon>Pentapetalae</taxon>
        <taxon>asterids</taxon>
        <taxon>campanulids</taxon>
        <taxon>Asterales</taxon>
        <taxon>Asteraceae</taxon>
        <taxon>Carduoideae</taxon>
        <taxon>Cardueae</taxon>
        <taxon>Carduinae</taxon>
        <taxon>Cynara</taxon>
    </lineage>
</organism>
<feature type="non-terminal residue" evidence="1">
    <location>
        <position position="125"/>
    </location>
</feature>
<accession>A0A103XK04</accession>
<gene>
    <name evidence="1" type="ORF">Ccrd_005962</name>
</gene>
<keyword evidence="2" id="KW-1185">Reference proteome</keyword>
<proteinExistence type="predicted"/>
<dbReference type="EMBL" id="LEKV01004884">
    <property type="protein sequence ID" value="KVH92009.1"/>
    <property type="molecule type" value="Genomic_DNA"/>
</dbReference>
<evidence type="ECO:0000313" key="2">
    <source>
        <dbReference type="Proteomes" id="UP000243975"/>
    </source>
</evidence>
<sequence>QTPGIFFVSLSILHQASRFCKLVGLTGDDETILSLLLKLDTIHGLYPVAQDIIFMEYDSLSRCLGGEMCVDSLFFHRSSPSIHYCVLIHTPFDPGCLELGNLHYIQLGLIKNGCLKPQHYLQKSH</sequence>
<protein>
    <submittedName>
        <fullName evidence="1">Uncharacterized protein</fullName>
    </submittedName>
</protein>
<feature type="non-terminal residue" evidence="1">
    <location>
        <position position="1"/>
    </location>
</feature>
<evidence type="ECO:0000313" key="1">
    <source>
        <dbReference type="EMBL" id="KVH92009.1"/>
    </source>
</evidence>
<dbReference type="Proteomes" id="UP000243975">
    <property type="component" value="Unassembled WGS sequence"/>
</dbReference>
<name>A0A103XK04_CYNCS</name>